<keyword evidence="3 5" id="KW-1133">Transmembrane helix</keyword>
<dbReference type="Proteomes" id="UP000663860">
    <property type="component" value="Unassembled WGS sequence"/>
</dbReference>
<dbReference type="InterPro" id="IPR018499">
    <property type="entry name" value="Tetraspanin/Peripherin"/>
</dbReference>
<dbReference type="Pfam" id="PF00335">
    <property type="entry name" value="Tetraspanin"/>
    <property type="match status" value="1"/>
</dbReference>
<feature type="transmembrane region" description="Helical" evidence="5">
    <location>
        <begin position="38"/>
        <end position="60"/>
    </location>
</feature>
<evidence type="ECO:0008006" key="8">
    <source>
        <dbReference type="Google" id="ProtNLM"/>
    </source>
</evidence>
<dbReference type="GO" id="GO:0016020">
    <property type="term" value="C:membrane"/>
    <property type="evidence" value="ECO:0007669"/>
    <property type="project" value="UniProtKB-SubCell"/>
</dbReference>
<dbReference type="EMBL" id="CAJNOE010000308">
    <property type="protein sequence ID" value="CAF1137464.1"/>
    <property type="molecule type" value="Genomic_DNA"/>
</dbReference>
<accession>A0A814RR61</accession>
<evidence type="ECO:0000256" key="4">
    <source>
        <dbReference type="ARBA" id="ARBA00023136"/>
    </source>
</evidence>
<dbReference type="PANTHER" id="PTHR19282:SF417">
    <property type="entry name" value="TETRASPANIN TSPA-RELATED"/>
    <property type="match status" value="1"/>
</dbReference>
<feature type="transmembrane region" description="Helical" evidence="5">
    <location>
        <begin position="175"/>
        <end position="199"/>
    </location>
</feature>
<feature type="transmembrane region" description="Helical" evidence="5">
    <location>
        <begin position="72"/>
        <end position="91"/>
    </location>
</feature>
<evidence type="ECO:0000256" key="1">
    <source>
        <dbReference type="ARBA" id="ARBA00004141"/>
    </source>
</evidence>
<keyword evidence="4 5" id="KW-0472">Membrane</keyword>
<reference evidence="6" key="1">
    <citation type="submission" date="2021-02" db="EMBL/GenBank/DDBJ databases">
        <authorList>
            <person name="Nowell W R."/>
        </authorList>
    </citation>
    <scope>NUCLEOTIDE SEQUENCE</scope>
</reference>
<name>A0A814RR61_9BILA</name>
<evidence type="ECO:0000256" key="5">
    <source>
        <dbReference type="SAM" id="Phobius"/>
    </source>
</evidence>
<evidence type="ECO:0000256" key="2">
    <source>
        <dbReference type="ARBA" id="ARBA00022692"/>
    </source>
</evidence>
<feature type="transmembrane region" description="Helical" evidence="5">
    <location>
        <begin position="12"/>
        <end position="32"/>
    </location>
</feature>
<keyword evidence="2 5" id="KW-0812">Transmembrane</keyword>
<sequence>MAHACSKTFLSLLNSLLIIFGIALMVLSFYVYNKYHSIQLIIGVIILAFFVIFIGLLGLIGSVKRSKCALSIYIILVGFITIILLTILILFCIKQQWLINNVINNYEQFISNPKLLEDEKNIKVARDFLVKLECCGFKETNKPKEIFNEIEFCNDMSQSKPLCDEKMKDNLHQNLVAIITIHAILTGLGALACIMAIHLTCATNNKTRHTTFQSRYR</sequence>
<gene>
    <name evidence="6" type="ORF">IZO911_LOCUS25033</name>
</gene>
<organism evidence="6 7">
    <name type="scientific">Adineta steineri</name>
    <dbReference type="NCBI Taxonomy" id="433720"/>
    <lineage>
        <taxon>Eukaryota</taxon>
        <taxon>Metazoa</taxon>
        <taxon>Spiralia</taxon>
        <taxon>Gnathifera</taxon>
        <taxon>Rotifera</taxon>
        <taxon>Eurotatoria</taxon>
        <taxon>Bdelloidea</taxon>
        <taxon>Adinetida</taxon>
        <taxon>Adinetidae</taxon>
        <taxon>Adineta</taxon>
    </lineage>
</organism>
<protein>
    <recommendedName>
        <fullName evidence="8">Tetraspanin</fullName>
    </recommendedName>
</protein>
<comment type="caution">
    <text evidence="6">The sequence shown here is derived from an EMBL/GenBank/DDBJ whole genome shotgun (WGS) entry which is preliminary data.</text>
</comment>
<evidence type="ECO:0000256" key="3">
    <source>
        <dbReference type="ARBA" id="ARBA00022989"/>
    </source>
</evidence>
<evidence type="ECO:0000313" key="7">
    <source>
        <dbReference type="Proteomes" id="UP000663860"/>
    </source>
</evidence>
<proteinExistence type="predicted"/>
<dbReference type="PANTHER" id="PTHR19282">
    <property type="entry name" value="TETRASPANIN"/>
    <property type="match status" value="1"/>
</dbReference>
<evidence type="ECO:0000313" key="6">
    <source>
        <dbReference type="EMBL" id="CAF1137464.1"/>
    </source>
</evidence>
<dbReference type="AlphaFoldDB" id="A0A814RR61"/>
<comment type="subcellular location">
    <subcellularLocation>
        <location evidence="1">Membrane</location>
        <topology evidence="1">Multi-pass membrane protein</topology>
    </subcellularLocation>
</comment>